<sequence>MAEKAYITPKVLKWARESAKMSLEEAASKVNKSAEQLSAWEEGEEFPTIRQAEKLAKSYKRPFALFFLPEIPNDFQPLQDFRKSDSKNLTTGSIFIIREIQQKQNWLSEVMEESGESKLSFIGKFSLNNSPTEVAEDIIKTLGISRNMNGQESSVKYWVDQIEANGIFVSRTSFIHSRLLLDKDELQGFAIADPYAPFVFVNSQDWDAPQLFTLIHELAHLWIAETGISNDVEMDSNNSNPIERFCNEVAASVLMPEELIKSFDYRVYDNSKSVFRTAKTLGVSSFALIVRALNLSIISFDHYQTLKAQVQNDFNEFLVREEEKKQKAKQREGGPNPYLLRVNKNSRLFTQLVLDAFRGGNIEPTQASTLLNTSINNFSKLELQIYK</sequence>
<feature type="domain" description="HTH cro/C1-type" evidence="2">
    <location>
        <begin position="12"/>
        <end position="66"/>
    </location>
</feature>
<organism evidence="3 4">
    <name type="scientific">Reichenbachiella ulvae</name>
    <dbReference type="NCBI Taxonomy" id="2980104"/>
    <lineage>
        <taxon>Bacteria</taxon>
        <taxon>Pseudomonadati</taxon>
        <taxon>Bacteroidota</taxon>
        <taxon>Cytophagia</taxon>
        <taxon>Cytophagales</taxon>
        <taxon>Reichenbachiellaceae</taxon>
        <taxon>Reichenbachiella</taxon>
    </lineage>
</organism>
<dbReference type="InterPro" id="IPR001387">
    <property type="entry name" value="Cro/C1-type_HTH"/>
</dbReference>
<dbReference type="EMBL" id="JAOYOD010000001">
    <property type="protein sequence ID" value="MCV9388943.1"/>
    <property type="molecule type" value="Genomic_DNA"/>
</dbReference>
<keyword evidence="4" id="KW-1185">Reference proteome</keyword>
<dbReference type="SUPFAM" id="SSF47413">
    <property type="entry name" value="lambda repressor-like DNA-binding domains"/>
    <property type="match status" value="1"/>
</dbReference>
<dbReference type="RefSeq" id="WP_264139842.1">
    <property type="nucleotide sequence ID" value="NZ_JAOYOD010000001.1"/>
</dbReference>
<dbReference type="InterPro" id="IPR010982">
    <property type="entry name" value="Lambda_DNA-bd_dom_sf"/>
</dbReference>
<proteinExistence type="inferred from homology"/>
<dbReference type="InterPro" id="IPR052345">
    <property type="entry name" value="Rad_response_metalloprotease"/>
</dbReference>
<evidence type="ECO:0000259" key="2">
    <source>
        <dbReference type="PROSITE" id="PS50943"/>
    </source>
</evidence>
<evidence type="ECO:0000313" key="4">
    <source>
        <dbReference type="Proteomes" id="UP001300692"/>
    </source>
</evidence>
<comment type="similarity">
    <text evidence="1">Belongs to the short-chain fatty acyl-CoA assimilation regulator (ScfR) family.</text>
</comment>
<protein>
    <submittedName>
        <fullName evidence="3">ImmA/IrrE family metallo-endopeptidase</fullName>
    </submittedName>
</protein>
<comment type="caution">
    <text evidence="3">The sequence shown here is derived from an EMBL/GenBank/DDBJ whole genome shotgun (WGS) entry which is preliminary data.</text>
</comment>
<dbReference type="PROSITE" id="PS50943">
    <property type="entry name" value="HTH_CROC1"/>
    <property type="match status" value="1"/>
</dbReference>
<dbReference type="Pfam" id="PF06114">
    <property type="entry name" value="Peptidase_M78"/>
    <property type="match status" value="1"/>
</dbReference>
<dbReference type="PANTHER" id="PTHR43236:SF2">
    <property type="entry name" value="BLL0069 PROTEIN"/>
    <property type="match status" value="1"/>
</dbReference>
<dbReference type="InterPro" id="IPR010359">
    <property type="entry name" value="IrrE_HExxH"/>
</dbReference>
<dbReference type="PANTHER" id="PTHR43236">
    <property type="entry name" value="ANTITOXIN HIGA1"/>
    <property type="match status" value="1"/>
</dbReference>
<evidence type="ECO:0000256" key="1">
    <source>
        <dbReference type="ARBA" id="ARBA00007227"/>
    </source>
</evidence>
<evidence type="ECO:0000313" key="3">
    <source>
        <dbReference type="EMBL" id="MCV9388943.1"/>
    </source>
</evidence>
<dbReference type="CDD" id="cd00093">
    <property type="entry name" value="HTH_XRE"/>
    <property type="match status" value="1"/>
</dbReference>
<accession>A0ABT3CZG0</accession>
<name>A0ABT3CZG0_9BACT</name>
<dbReference type="Gene3D" id="1.10.260.40">
    <property type="entry name" value="lambda repressor-like DNA-binding domains"/>
    <property type="match status" value="1"/>
</dbReference>
<dbReference type="Proteomes" id="UP001300692">
    <property type="component" value="Unassembled WGS sequence"/>
</dbReference>
<dbReference type="Pfam" id="PF01381">
    <property type="entry name" value="HTH_3"/>
    <property type="match status" value="1"/>
</dbReference>
<reference evidence="3 4" key="1">
    <citation type="submission" date="2022-10" db="EMBL/GenBank/DDBJ databases">
        <title>Comparative genomics and taxonomic characterization of three novel marine species of genus Reichenbachiella exhibiting antioxidant and polysaccharide degradation activities.</title>
        <authorList>
            <person name="Muhammad N."/>
            <person name="Lee Y.-J."/>
            <person name="Ko J."/>
            <person name="Kim S.-G."/>
        </authorList>
    </citation>
    <scope>NUCLEOTIDE SEQUENCE [LARGE SCALE GENOMIC DNA]</scope>
    <source>
        <strain evidence="3 4">ABR2-5</strain>
    </source>
</reference>
<dbReference type="SMART" id="SM00530">
    <property type="entry name" value="HTH_XRE"/>
    <property type="match status" value="1"/>
</dbReference>
<gene>
    <name evidence="3" type="ORF">N7U62_19855</name>
</gene>
<dbReference type="Gene3D" id="1.10.10.2910">
    <property type="match status" value="1"/>
</dbReference>